<comment type="similarity">
    <text evidence="8 9">Belongs to the Mrp/NBP35 ATP-binding proteins family.</text>
</comment>
<dbReference type="eggNOG" id="COG0489">
    <property type="taxonomic scope" value="Bacteria"/>
</dbReference>
<dbReference type="STRING" id="247633.GP2143_14171"/>
<gene>
    <name evidence="11" type="ORF">GP2143_14171</name>
</gene>
<dbReference type="SUPFAM" id="SSF117916">
    <property type="entry name" value="Fe-S cluster assembly (FSCA) domain-like"/>
    <property type="match status" value="1"/>
</dbReference>
<dbReference type="NCBIfam" id="NF008669">
    <property type="entry name" value="PRK11670.1"/>
    <property type="match status" value="1"/>
</dbReference>
<dbReference type="InterPro" id="IPR044304">
    <property type="entry name" value="NUBPL-like"/>
</dbReference>
<evidence type="ECO:0000256" key="2">
    <source>
        <dbReference type="ARBA" id="ARBA00008205"/>
    </source>
</evidence>
<dbReference type="HAMAP" id="MF_02040">
    <property type="entry name" value="Mrp_NBP35"/>
    <property type="match status" value="1"/>
</dbReference>
<keyword evidence="6 9" id="KW-0408">Iron</keyword>
<evidence type="ECO:0000259" key="10">
    <source>
        <dbReference type="Pfam" id="PF01883"/>
    </source>
</evidence>
<dbReference type="PROSITE" id="PS01215">
    <property type="entry name" value="MRP"/>
    <property type="match status" value="1"/>
</dbReference>
<dbReference type="InterPro" id="IPR034904">
    <property type="entry name" value="FSCA_dom_sf"/>
</dbReference>
<proteinExistence type="inferred from homology"/>
<feature type="binding site" evidence="9">
    <location>
        <begin position="103"/>
        <end position="110"/>
    </location>
    <ligand>
        <name>ATP</name>
        <dbReference type="ChEBI" id="CHEBI:30616"/>
    </ligand>
</feature>
<dbReference type="GO" id="GO:0016226">
    <property type="term" value="P:iron-sulfur cluster assembly"/>
    <property type="evidence" value="ECO:0007669"/>
    <property type="project" value="InterPro"/>
</dbReference>
<evidence type="ECO:0000256" key="1">
    <source>
        <dbReference type="ARBA" id="ARBA00007352"/>
    </source>
</evidence>
<dbReference type="GO" id="GO:0005829">
    <property type="term" value="C:cytosol"/>
    <property type="evidence" value="ECO:0007669"/>
    <property type="project" value="TreeGrafter"/>
</dbReference>
<evidence type="ECO:0000256" key="4">
    <source>
        <dbReference type="ARBA" id="ARBA00022741"/>
    </source>
</evidence>
<dbReference type="InterPro" id="IPR002744">
    <property type="entry name" value="MIP18-like"/>
</dbReference>
<feature type="domain" description="MIP18 family-like" evidence="10">
    <location>
        <begin position="3"/>
        <end position="61"/>
    </location>
</feature>
<dbReference type="EMBL" id="AAVT01000001">
    <property type="protein sequence ID" value="EAW32408.1"/>
    <property type="molecule type" value="Genomic_DNA"/>
</dbReference>
<dbReference type="AlphaFoldDB" id="A0Y8F4"/>
<dbReference type="InterPro" id="IPR027417">
    <property type="entry name" value="P-loop_NTPase"/>
</dbReference>
<comment type="function">
    <text evidence="9">Binds and transfers iron-sulfur (Fe-S) clusters to target apoproteins. Can hydrolyze ATP.</text>
</comment>
<dbReference type="CDD" id="cd02037">
    <property type="entry name" value="Mrp_NBP35"/>
    <property type="match status" value="1"/>
</dbReference>
<protein>
    <recommendedName>
        <fullName evidence="9">Iron-sulfur cluster carrier protein</fullName>
    </recommendedName>
</protein>
<keyword evidence="4 9" id="KW-0547">Nucleotide-binding</keyword>
<evidence type="ECO:0000256" key="7">
    <source>
        <dbReference type="ARBA" id="ARBA00023014"/>
    </source>
</evidence>
<comment type="caution">
    <text evidence="11">The sequence shown here is derived from an EMBL/GenBank/DDBJ whole genome shotgun (WGS) entry which is preliminary data.</text>
</comment>
<dbReference type="GO" id="GO:0140663">
    <property type="term" value="F:ATP-dependent FeS chaperone activity"/>
    <property type="evidence" value="ECO:0007669"/>
    <property type="project" value="InterPro"/>
</dbReference>
<dbReference type="PANTHER" id="PTHR42961">
    <property type="entry name" value="IRON-SULFUR PROTEIN NUBPL"/>
    <property type="match status" value="1"/>
</dbReference>
<evidence type="ECO:0000256" key="6">
    <source>
        <dbReference type="ARBA" id="ARBA00023004"/>
    </source>
</evidence>
<dbReference type="Gene3D" id="3.40.50.300">
    <property type="entry name" value="P-loop containing nucleotide triphosphate hydrolases"/>
    <property type="match status" value="1"/>
</dbReference>
<evidence type="ECO:0000313" key="12">
    <source>
        <dbReference type="Proteomes" id="UP000004931"/>
    </source>
</evidence>
<dbReference type="GO" id="GO:0005524">
    <property type="term" value="F:ATP binding"/>
    <property type="evidence" value="ECO:0007669"/>
    <property type="project" value="UniProtKB-UniRule"/>
</dbReference>
<keyword evidence="3 9" id="KW-0479">Metal-binding</keyword>
<evidence type="ECO:0000256" key="9">
    <source>
        <dbReference type="HAMAP-Rule" id="MF_02040"/>
    </source>
</evidence>
<reference evidence="11 12" key="1">
    <citation type="journal article" date="2010" name="J. Bacteriol.">
        <title>Genome sequence of the oligotrophic marine Gammaproteobacterium HTCC2143, isolated from the Oregon Coast.</title>
        <authorList>
            <person name="Oh H.M."/>
            <person name="Kang I."/>
            <person name="Ferriera S."/>
            <person name="Giovannoni S.J."/>
            <person name="Cho J.C."/>
        </authorList>
    </citation>
    <scope>NUCLEOTIDE SEQUENCE [LARGE SCALE GENOMIC DNA]</scope>
    <source>
        <strain evidence="11 12">HTCC2143</strain>
    </source>
</reference>
<dbReference type="GO" id="GO:0051539">
    <property type="term" value="F:4 iron, 4 sulfur cluster binding"/>
    <property type="evidence" value="ECO:0007669"/>
    <property type="project" value="TreeGrafter"/>
</dbReference>
<dbReference type="GO" id="GO:0016887">
    <property type="term" value="F:ATP hydrolysis activity"/>
    <property type="evidence" value="ECO:0007669"/>
    <property type="project" value="UniProtKB-UniRule"/>
</dbReference>
<sequence>MNKQDVLSVLESIDNPLMEESYISLKAVNSVEVDNGLTTVGITLGAKAISLDNINSMALKAQLEAAGIGPVEVNFRSDVLAFPTINTQKHLSGVKNIVMVASGKGGVGKSTTAVNLSLALSAEGAKVGLLDADIYGPSQCAMLGVDENVKPEVVDNKFIQPIERFGIKSMSVGYLAKEKAPMIWRGSMAVRALQQLMEQTLWGDLDYLIVDMPPGTGDIQISLAQTFHVAGAVIVTTPQEIALLDARKGIEMFNKVGIPVLGICENMSTHICSSCGHEESIFGAGGAEKLAQDYTTPVLGSLPLDSRIRENVDRGLPTVVCDPMGALANAYIALANQVAAKLWKSNLSALESPKMMISEI</sequence>
<name>A0Y8F4_9GAMM</name>
<keyword evidence="7 9" id="KW-0411">Iron-sulfur</keyword>
<keyword evidence="9" id="KW-0378">Hydrolase</keyword>
<dbReference type="Pfam" id="PF10609">
    <property type="entry name" value="ParA"/>
    <property type="match status" value="1"/>
</dbReference>
<evidence type="ECO:0000313" key="11">
    <source>
        <dbReference type="EMBL" id="EAW32408.1"/>
    </source>
</evidence>
<dbReference type="InterPro" id="IPR033756">
    <property type="entry name" value="YlxH/NBP35"/>
</dbReference>
<accession>A0Y8F4</accession>
<dbReference type="PANTHER" id="PTHR42961:SF2">
    <property type="entry name" value="IRON-SULFUR PROTEIN NUBPL"/>
    <property type="match status" value="1"/>
</dbReference>
<keyword evidence="5 9" id="KW-0067">ATP-binding</keyword>
<evidence type="ECO:0000256" key="8">
    <source>
        <dbReference type="ARBA" id="ARBA00024036"/>
    </source>
</evidence>
<dbReference type="SUPFAM" id="SSF52540">
    <property type="entry name" value="P-loop containing nucleoside triphosphate hydrolases"/>
    <property type="match status" value="1"/>
</dbReference>
<dbReference type="InterPro" id="IPR000808">
    <property type="entry name" value="Mrp-like_CS"/>
</dbReference>
<keyword evidence="12" id="KW-1185">Reference proteome</keyword>
<organism evidence="11 12">
    <name type="scientific">marine gamma proteobacterium HTCC2143</name>
    <dbReference type="NCBI Taxonomy" id="247633"/>
    <lineage>
        <taxon>Bacteria</taxon>
        <taxon>Pseudomonadati</taxon>
        <taxon>Pseudomonadota</taxon>
        <taxon>Gammaproteobacteria</taxon>
        <taxon>Cellvibrionales</taxon>
        <taxon>Spongiibacteraceae</taxon>
        <taxon>BD1-7 clade</taxon>
    </lineage>
</organism>
<comment type="subunit">
    <text evidence="9">Homodimer.</text>
</comment>
<dbReference type="Proteomes" id="UP000004931">
    <property type="component" value="Unassembled WGS sequence"/>
</dbReference>
<evidence type="ECO:0000256" key="5">
    <source>
        <dbReference type="ARBA" id="ARBA00022840"/>
    </source>
</evidence>
<dbReference type="OrthoDB" id="9809679at2"/>
<evidence type="ECO:0000256" key="3">
    <source>
        <dbReference type="ARBA" id="ARBA00022723"/>
    </source>
</evidence>
<dbReference type="FunFam" id="3.40.50.300:FF:000418">
    <property type="entry name" value="Iron-sulfur cluster carrier protein"/>
    <property type="match status" value="1"/>
</dbReference>
<dbReference type="Pfam" id="PF01883">
    <property type="entry name" value="FeS_assembly_P"/>
    <property type="match status" value="1"/>
</dbReference>
<dbReference type="InterPro" id="IPR019591">
    <property type="entry name" value="Mrp/NBP35_ATP-bd"/>
</dbReference>
<comment type="similarity">
    <text evidence="2">In the C-terminal section; belongs to the Mrp/NBP35 ATP-binding proteins family.</text>
</comment>
<dbReference type="GO" id="GO:0046872">
    <property type="term" value="F:metal ion binding"/>
    <property type="evidence" value="ECO:0007669"/>
    <property type="project" value="UniProtKB-KW"/>
</dbReference>
<comment type="similarity">
    <text evidence="1">In the N-terminal section; belongs to the MIP18 family.</text>
</comment>